<organism evidence="1">
    <name type="scientific">marine sediment metagenome</name>
    <dbReference type="NCBI Taxonomy" id="412755"/>
    <lineage>
        <taxon>unclassified sequences</taxon>
        <taxon>metagenomes</taxon>
        <taxon>ecological metagenomes</taxon>
    </lineage>
</organism>
<dbReference type="AlphaFoldDB" id="A0A0F8W8F8"/>
<proteinExistence type="predicted"/>
<sequence length="75" mass="8317">MTKSQVQALKSLSLTKWECAYGLQQSLSTLFSLENRGFALCKGRGEPGAFSNPRMCLDFRLTATGYAALKEIEHD</sequence>
<dbReference type="EMBL" id="LAZR01066786">
    <property type="protein sequence ID" value="KKK52888.1"/>
    <property type="molecule type" value="Genomic_DNA"/>
</dbReference>
<name>A0A0F8W8F8_9ZZZZ</name>
<gene>
    <name evidence="1" type="ORF">LCGC14_3100380</name>
</gene>
<reference evidence="1" key="1">
    <citation type="journal article" date="2015" name="Nature">
        <title>Complex archaea that bridge the gap between prokaryotes and eukaryotes.</title>
        <authorList>
            <person name="Spang A."/>
            <person name="Saw J.H."/>
            <person name="Jorgensen S.L."/>
            <person name="Zaremba-Niedzwiedzka K."/>
            <person name="Martijn J."/>
            <person name="Lind A.E."/>
            <person name="van Eijk R."/>
            <person name="Schleper C."/>
            <person name="Guy L."/>
            <person name="Ettema T.J."/>
        </authorList>
    </citation>
    <scope>NUCLEOTIDE SEQUENCE</scope>
</reference>
<protein>
    <submittedName>
        <fullName evidence="1">Uncharacterized protein</fullName>
    </submittedName>
</protein>
<accession>A0A0F8W8F8</accession>
<comment type="caution">
    <text evidence="1">The sequence shown here is derived from an EMBL/GenBank/DDBJ whole genome shotgun (WGS) entry which is preliminary data.</text>
</comment>
<evidence type="ECO:0000313" key="1">
    <source>
        <dbReference type="EMBL" id="KKK52888.1"/>
    </source>
</evidence>